<sequence length="324" mass="35923">MMSSIWLYIKDSFILTVPIIAYCLLNLIISIRLYLFPIYKSLKNEVILITGAGNGLGRYLCVEFSKYCPSILALDIDEKGLHETAELVSTVTGCSIKTYTCDLKDKQAVDKITELIIQQYGGITVLVNNAGILKGGPFLKGTMEDFEDMLKVNTLAHYQLIKAFLPSMLGSGDNWQFSEQHRKTPHGHIVCISSVSAVMPFRGLPLYGSSKAAALSLMESLELELASVGITDQICITKVLPYLINTSLIGGIIGSRSNIFPINDTVWCAKRIVEGVLKNERVIYIGSCMRFFAILKLLSPMYAYRYVNKVMSASVIYAKKPCNN</sequence>
<dbReference type="Proteomes" id="UP000050795">
    <property type="component" value="Unassembled WGS sequence"/>
</dbReference>
<dbReference type="GO" id="GO:0016616">
    <property type="term" value="F:oxidoreductase activity, acting on the CH-OH group of donors, NAD or NADP as acceptor"/>
    <property type="evidence" value="ECO:0007669"/>
    <property type="project" value="TreeGrafter"/>
</dbReference>
<evidence type="ECO:0000256" key="1">
    <source>
        <dbReference type="ARBA" id="ARBA00006484"/>
    </source>
</evidence>
<comment type="similarity">
    <text evidence="1 3">Belongs to the short-chain dehydrogenases/reductases (SDR) family.</text>
</comment>
<evidence type="ECO:0000256" key="4">
    <source>
        <dbReference type="SAM" id="Phobius"/>
    </source>
</evidence>
<evidence type="ECO:0000256" key="3">
    <source>
        <dbReference type="RuleBase" id="RU000363"/>
    </source>
</evidence>
<feature type="transmembrane region" description="Helical" evidence="4">
    <location>
        <begin position="12"/>
        <end position="35"/>
    </location>
</feature>
<dbReference type="InterPro" id="IPR036291">
    <property type="entry name" value="NAD(P)-bd_dom_sf"/>
</dbReference>
<reference evidence="6" key="2">
    <citation type="submission" date="2023-11" db="UniProtKB">
        <authorList>
            <consortium name="WormBaseParasite"/>
        </authorList>
    </citation>
    <scope>IDENTIFICATION</scope>
</reference>
<dbReference type="Gene3D" id="3.40.50.720">
    <property type="entry name" value="NAD(P)-binding Rossmann-like Domain"/>
    <property type="match status" value="1"/>
</dbReference>
<evidence type="ECO:0000313" key="6">
    <source>
        <dbReference type="WBParaSite" id="TREG1_79940.1"/>
    </source>
</evidence>
<dbReference type="PANTHER" id="PTHR24322:SF736">
    <property type="entry name" value="RETINOL DEHYDROGENASE 10"/>
    <property type="match status" value="1"/>
</dbReference>
<evidence type="ECO:0000256" key="2">
    <source>
        <dbReference type="ARBA" id="ARBA00023002"/>
    </source>
</evidence>
<keyword evidence="4" id="KW-1133">Transmembrane helix</keyword>
<dbReference type="WBParaSite" id="TREG1_79940.1">
    <property type="protein sequence ID" value="TREG1_79940.1"/>
    <property type="gene ID" value="TREG1_79940"/>
</dbReference>
<dbReference type="PRINTS" id="PR00080">
    <property type="entry name" value="SDRFAMILY"/>
</dbReference>
<protein>
    <submittedName>
        <fullName evidence="6">Uncharacterized protein</fullName>
    </submittedName>
</protein>
<proteinExistence type="inferred from homology"/>
<keyword evidence="4" id="KW-0812">Transmembrane</keyword>
<dbReference type="Pfam" id="PF00106">
    <property type="entry name" value="adh_short"/>
    <property type="match status" value="1"/>
</dbReference>
<keyword evidence="4" id="KW-0472">Membrane</keyword>
<reference evidence="5" key="1">
    <citation type="submission" date="2022-06" db="EMBL/GenBank/DDBJ databases">
        <authorList>
            <person name="Berger JAMES D."/>
            <person name="Berger JAMES D."/>
        </authorList>
    </citation>
    <scope>NUCLEOTIDE SEQUENCE [LARGE SCALE GENOMIC DNA]</scope>
</reference>
<dbReference type="SUPFAM" id="SSF51735">
    <property type="entry name" value="NAD(P)-binding Rossmann-fold domains"/>
    <property type="match status" value="1"/>
</dbReference>
<dbReference type="AlphaFoldDB" id="A0AA85KE75"/>
<dbReference type="PRINTS" id="PR00081">
    <property type="entry name" value="GDHRDH"/>
</dbReference>
<accession>A0AA85KE75</accession>
<dbReference type="PANTHER" id="PTHR24322">
    <property type="entry name" value="PKSB"/>
    <property type="match status" value="1"/>
</dbReference>
<name>A0AA85KE75_TRIRE</name>
<keyword evidence="5" id="KW-1185">Reference proteome</keyword>
<keyword evidence="2" id="KW-0560">Oxidoreductase</keyword>
<evidence type="ECO:0000313" key="5">
    <source>
        <dbReference type="Proteomes" id="UP000050795"/>
    </source>
</evidence>
<organism evidence="5 6">
    <name type="scientific">Trichobilharzia regenti</name>
    <name type="common">Nasal bird schistosome</name>
    <dbReference type="NCBI Taxonomy" id="157069"/>
    <lineage>
        <taxon>Eukaryota</taxon>
        <taxon>Metazoa</taxon>
        <taxon>Spiralia</taxon>
        <taxon>Lophotrochozoa</taxon>
        <taxon>Platyhelminthes</taxon>
        <taxon>Trematoda</taxon>
        <taxon>Digenea</taxon>
        <taxon>Strigeidida</taxon>
        <taxon>Schistosomatoidea</taxon>
        <taxon>Schistosomatidae</taxon>
        <taxon>Trichobilharzia</taxon>
    </lineage>
</organism>
<dbReference type="InterPro" id="IPR002347">
    <property type="entry name" value="SDR_fam"/>
</dbReference>